<dbReference type="PANTHER" id="PTHR33751:SF9">
    <property type="entry name" value="CYTOCHROME C4"/>
    <property type="match status" value="1"/>
</dbReference>
<dbReference type="OrthoDB" id="9796421at2"/>
<evidence type="ECO:0000256" key="10">
    <source>
        <dbReference type="SAM" id="SignalP"/>
    </source>
</evidence>
<gene>
    <name evidence="12" type="ordered locus">Rfer_1588</name>
</gene>
<evidence type="ECO:0000259" key="11">
    <source>
        <dbReference type="PROSITE" id="PS51007"/>
    </source>
</evidence>
<protein>
    <submittedName>
        <fullName evidence="12">Cytochrome c, class I</fullName>
    </submittedName>
</protein>
<keyword evidence="3 8" id="KW-0349">Heme</keyword>
<dbReference type="STRING" id="338969.Rfer_1588"/>
<feature type="binding site" description="axial binding residue" evidence="9">
    <location>
        <position position="44"/>
    </location>
    <ligand>
        <name>heme c</name>
        <dbReference type="ChEBI" id="CHEBI:61717"/>
        <label>1</label>
    </ligand>
    <ligandPart>
        <name>Fe</name>
        <dbReference type="ChEBI" id="CHEBI:18248"/>
    </ligandPart>
</feature>
<dbReference type="InterPro" id="IPR024167">
    <property type="entry name" value="Cytochrome_c4-like"/>
</dbReference>
<dbReference type="Gene3D" id="1.10.760.10">
    <property type="entry name" value="Cytochrome c-like domain"/>
    <property type="match status" value="2"/>
</dbReference>
<name>Q21Y33_ALBFT</name>
<evidence type="ECO:0000256" key="8">
    <source>
        <dbReference type="PIRSR" id="PIRSR000005-1"/>
    </source>
</evidence>
<dbReference type="GO" id="GO:0020037">
    <property type="term" value="F:heme binding"/>
    <property type="evidence" value="ECO:0007669"/>
    <property type="project" value="InterPro"/>
</dbReference>
<keyword evidence="2" id="KW-0813">Transport</keyword>
<feature type="binding site" description="axial binding residue" evidence="9">
    <location>
        <position position="186"/>
    </location>
    <ligand>
        <name>heme c</name>
        <dbReference type="ChEBI" id="CHEBI:61717"/>
        <label>2</label>
    </ligand>
    <ligandPart>
        <name>Fe</name>
        <dbReference type="ChEBI" id="CHEBI:18248"/>
    </ligandPart>
</feature>
<dbReference type="PIRSF" id="PIRSF000005">
    <property type="entry name" value="Cytochrome_c4"/>
    <property type="match status" value="1"/>
</dbReference>
<feature type="binding site" description="axial binding residue" evidence="9">
    <location>
        <position position="141"/>
    </location>
    <ligand>
        <name>heme c</name>
        <dbReference type="ChEBI" id="CHEBI:61717"/>
        <label>2</label>
    </ligand>
    <ligandPart>
        <name>Fe</name>
        <dbReference type="ChEBI" id="CHEBI:18248"/>
    </ligandPart>
</feature>
<dbReference type="PROSITE" id="PS51257">
    <property type="entry name" value="PROKAR_LIPOPROTEIN"/>
    <property type="match status" value="1"/>
</dbReference>
<evidence type="ECO:0000313" key="13">
    <source>
        <dbReference type="Proteomes" id="UP000008332"/>
    </source>
</evidence>
<proteinExistence type="predicted"/>
<dbReference type="InterPro" id="IPR009056">
    <property type="entry name" value="Cyt_c-like_dom"/>
</dbReference>
<keyword evidence="4 9" id="KW-0479">Metal-binding</keyword>
<evidence type="ECO:0000256" key="9">
    <source>
        <dbReference type="PIRSR" id="PIRSR000005-2"/>
    </source>
</evidence>
<keyword evidence="13" id="KW-1185">Reference proteome</keyword>
<comment type="subcellular location">
    <subcellularLocation>
        <location evidence="1">Periplasm</location>
    </subcellularLocation>
</comment>
<feature type="binding site" description="covalent" evidence="8">
    <location>
        <position position="140"/>
    </location>
    <ligand>
        <name>heme c</name>
        <dbReference type="ChEBI" id="CHEBI:61717"/>
        <label>2</label>
    </ligand>
</feature>
<feature type="domain" description="Cytochrome c" evidence="11">
    <location>
        <begin position="28"/>
        <end position="110"/>
    </location>
</feature>
<reference evidence="13" key="1">
    <citation type="submission" date="2006-02" db="EMBL/GenBank/DDBJ databases">
        <title>Complete sequence of chromosome of Rhodoferax ferrireducens DSM 15236.</title>
        <authorList>
            <person name="Copeland A."/>
            <person name="Lucas S."/>
            <person name="Lapidus A."/>
            <person name="Barry K."/>
            <person name="Detter J.C."/>
            <person name="Glavina del Rio T."/>
            <person name="Hammon N."/>
            <person name="Israni S."/>
            <person name="Pitluck S."/>
            <person name="Brettin T."/>
            <person name="Bruce D."/>
            <person name="Han C."/>
            <person name="Tapia R."/>
            <person name="Gilna P."/>
            <person name="Kiss H."/>
            <person name="Schmutz J."/>
            <person name="Larimer F."/>
            <person name="Land M."/>
            <person name="Kyrpides N."/>
            <person name="Ivanova N."/>
            <person name="Richardson P."/>
        </authorList>
    </citation>
    <scope>NUCLEOTIDE SEQUENCE [LARGE SCALE GENOMIC DNA]</scope>
    <source>
        <strain evidence="13">ATCC BAA-621 / DSM 15236 / T118</strain>
    </source>
</reference>
<organism evidence="12 13">
    <name type="scientific">Albidiferax ferrireducens (strain ATCC BAA-621 / DSM 15236 / T118)</name>
    <name type="common">Rhodoferax ferrireducens</name>
    <dbReference type="NCBI Taxonomy" id="338969"/>
    <lineage>
        <taxon>Bacteria</taxon>
        <taxon>Pseudomonadati</taxon>
        <taxon>Pseudomonadota</taxon>
        <taxon>Betaproteobacteria</taxon>
        <taxon>Burkholderiales</taxon>
        <taxon>Comamonadaceae</taxon>
        <taxon>Rhodoferax</taxon>
    </lineage>
</organism>
<dbReference type="InterPro" id="IPR036909">
    <property type="entry name" value="Cyt_c-like_dom_sf"/>
</dbReference>
<dbReference type="Proteomes" id="UP000008332">
    <property type="component" value="Chromosome"/>
</dbReference>
<dbReference type="eggNOG" id="COG2863">
    <property type="taxonomic scope" value="Bacteria"/>
</dbReference>
<evidence type="ECO:0000256" key="2">
    <source>
        <dbReference type="ARBA" id="ARBA00022448"/>
    </source>
</evidence>
<keyword evidence="5" id="KW-0574">Periplasm</keyword>
<feature type="signal peptide" evidence="10">
    <location>
        <begin position="1"/>
        <end position="23"/>
    </location>
</feature>
<keyword evidence="7 9" id="KW-0408">Iron</keyword>
<dbReference type="HOGENOM" id="CLU_076280_3_1_4"/>
<dbReference type="PANTHER" id="PTHR33751">
    <property type="entry name" value="CBB3-TYPE CYTOCHROME C OXIDASE SUBUNIT FIXP"/>
    <property type="match status" value="1"/>
</dbReference>
<dbReference type="KEGG" id="rfr:Rfer_1588"/>
<dbReference type="PROSITE" id="PS51007">
    <property type="entry name" value="CYTC"/>
    <property type="match status" value="2"/>
</dbReference>
<keyword evidence="6" id="KW-0249">Electron transport</keyword>
<dbReference type="InterPro" id="IPR050597">
    <property type="entry name" value="Cytochrome_c_Oxidase_Subunit"/>
</dbReference>
<evidence type="ECO:0000256" key="3">
    <source>
        <dbReference type="ARBA" id="ARBA00022617"/>
    </source>
</evidence>
<feature type="chain" id="PRO_5004200760" evidence="10">
    <location>
        <begin position="24"/>
        <end position="221"/>
    </location>
</feature>
<feature type="domain" description="Cytochrome c" evidence="11">
    <location>
        <begin position="119"/>
        <end position="209"/>
    </location>
</feature>
<dbReference type="SUPFAM" id="SSF46626">
    <property type="entry name" value="Cytochrome c"/>
    <property type="match status" value="2"/>
</dbReference>
<evidence type="ECO:0000256" key="6">
    <source>
        <dbReference type="ARBA" id="ARBA00022982"/>
    </source>
</evidence>
<sequence>MNKFLSPMSVLLLACITATSSYAQEIKGDDKAGEKKIAMCVGCHGIKGYQSSFPEVYKVPMISGQGAKYIASALSAYKKGDRKHPTMRGIAAGLSDQDIADVAAYYEAQNKMPAAPTPGPAAAGSAPVAALLQKGNCVSCHGVNFSQPIDPTYPKIAGQHGDYLFVALKSYKTEGKALWGRGNPIMGGVAKQFSNAELKELANYVSSLPGVLQTLPQAKFK</sequence>
<evidence type="ECO:0000313" key="12">
    <source>
        <dbReference type="EMBL" id="ABD69320.1"/>
    </source>
</evidence>
<comment type="PTM">
    <text evidence="8">Binds 2 heme c groups covalently per subunit.</text>
</comment>
<dbReference type="Pfam" id="PF00034">
    <property type="entry name" value="Cytochrom_C"/>
    <property type="match status" value="2"/>
</dbReference>
<dbReference type="AlphaFoldDB" id="Q21Y33"/>
<keyword evidence="10" id="KW-0732">Signal</keyword>
<feature type="binding site" description="covalent" evidence="8">
    <location>
        <position position="40"/>
    </location>
    <ligand>
        <name>heme c</name>
        <dbReference type="ChEBI" id="CHEBI:61717"/>
        <label>1</label>
    </ligand>
</feature>
<dbReference type="GO" id="GO:0009055">
    <property type="term" value="F:electron transfer activity"/>
    <property type="evidence" value="ECO:0007669"/>
    <property type="project" value="InterPro"/>
</dbReference>
<feature type="binding site" description="covalent" evidence="8">
    <location>
        <position position="137"/>
    </location>
    <ligand>
        <name>heme c</name>
        <dbReference type="ChEBI" id="CHEBI:61717"/>
        <label>2</label>
    </ligand>
</feature>
<feature type="binding site" description="covalent" evidence="8">
    <location>
        <position position="43"/>
    </location>
    <ligand>
        <name>heme c</name>
        <dbReference type="ChEBI" id="CHEBI:61717"/>
        <label>1</label>
    </ligand>
</feature>
<dbReference type="GO" id="GO:0042597">
    <property type="term" value="C:periplasmic space"/>
    <property type="evidence" value="ECO:0007669"/>
    <property type="project" value="UniProtKB-SubCell"/>
</dbReference>
<feature type="binding site" description="axial binding residue" evidence="9">
    <location>
        <position position="87"/>
    </location>
    <ligand>
        <name>heme c</name>
        <dbReference type="ChEBI" id="CHEBI:61717"/>
        <label>1</label>
    </ligand>
    <ligandPart>
        <name>Fe</name>
        <dbReference type="ChEBI" id="CHEBI:18248"/>
    </ligandPart>
</feature>
<evidence type="ECO:0000256" key="4">
    <source>
        <dbReference type="ARBA" id="ARBA00022723"/>
    </source>
</evidence>
<evidence type="ECO:0000256" key="5">
    <source>
        <dbReference type="ARBA" id="ARBA00022764"/>
    </source>
</evidence>
<evidence type="ECO:0000256" key="1">
    <source>
        <dbReference type="ARBA" id="ARBA00004418"/>
    </source>
</evidence>
<dbReference type="GO" id="GO:0005506">
    <property type="term" value="F:iron ion binding"/>
    <property type="evidence" value="ECO:0007669"/>
    <property type="project" value="InterPro"/>
</dbReference>
<evidence type="ECO:0000256" key="7">
    <source>
        <dbReference type="ARBA" id="ARBA00023004"/>
    </source>
</evidence>
<dbReference type="EMBL" id="CP000267">
    <property type="protein sequence ID" value="ABD69320.1"/>
    <property type="molecule type" value="Genomic_DNA"/>
</dbReference>
<accession>Q21Y33</accession>
<dbReference type="RefSeq" id="WP_011463888.1">
    <property type="nucleotide sequence ID" value="NC_007908.1"/>
</dbReference>